<name>A0A194VNG3_CYTMA</name>
<feature type="compositionally biased region" description="Basic and acidic residues" evidence="1">
    <location>
        <begin position="131"/>
        <end position="147"/>
    </location>
</feature>
<sequence>MQGPHPRKQTHSPPAQSRGQKAQPGGTSDRLRAVQTKSSPALAQLWVSSEPTEDFRDVRSKLRPSGSPLTQEPEKKNKDRDDLDEARVKLSHYSPPPKTTSTTKGPEPSGAEERLGKIRSEAQMNAAKTTGGKEKAKKATEKDEIRVPARPASTSSETFSAKGTSVQQTERSAKDKSKCTKKKGEGLVHETQSESQPAAVPDQPHQPHQPMHNLPYIEVQAHQCNWKEKYHTLRSEVDDSQRQSDDIGLEGLTIVLHMRGKDDLVINTDLRDLDVE</sequence>
<feature type="compositionally biased region" description="Basic and acidic residues" evidence="1">
    <location>
        <begin position="171"/>
        <end position="192"/>
    </location>
</feature>
<proteinExistence type="predicted"/>
<feature type="compositionally biased region" description="Polar residues" evidence="1">
    <location>
        <begin position="11"/>
        <end position="20"/>
    </location>
</feature>
<evidence type="ECO:0000256" key="1">
    <source>
        <dbReference type="SAM" id="MobiDB-lite"/>
    </source>
</evidence>
<dbReference type="Proteomes" id="UP000078559">
    <property type="component" value="Chromosome 1"/>
</dbReference>
<feature type="compositionally biased region" description="Polar residues" evidence="1">
    <location>
        <begin position="152"/>
        <end position="170"/>
    </location>
</feature>
<accession>A0A194VNG3</accession>
<feature type="compositionally biased region" description="Low complexity" evidence="1">
    <location>
        <begin position="196"/>
        <end position="210"/>
    </location>
</feature>
<feature type="compositionally biased region" description="Basic and acidic residues" evidence="1">
    <location>
        <begin position="72"/>
        <end position="88"/>
    </location>
</feature>
<reference evidence="2" key="1">
    <citation type="submission" date="2014-12" db="EMBL/GenBank/DDBJ databases">
        <title>Genome Sequence of Valsa Canker Pathogens Uncovers a Specific Adaption of Colonization on Woody Bark.</title>
        <authorList>
            <person name="Yin Z."/>
            <person name="Liu H."/>
            <person name="Gao X."/>
            <person name="Li Z."/>
            <person name="Song N."/>
            <person name="Ke X."/>
            <person name="Dai Q."/>
            <person name="Wu Y."/>
            <person name="Sun Y."/>
            <person name="Xu J.-R."/>
            <person name="Kang Z.K."/>
            <person name="Wang L."/>
            <person name="Huang L."/>
        </authorList>
    </citation>
    <scope>NUCLEOTIDE SEQUENCE [LARGE SCALE GENOMIC DNA]</scope>
    <source>
        <strain evidence="2">03-8</strain>
    </source>
</reference>
<gene>
    <name evidence="2" type="ORF">VM1G_01124</name>
</gene>
<keyword evidence="3" id="KW-1185">Reference proteome</keyword>
<feature type="compositionally biased region" description="Polar residues" evidence="1">
    <location>
        <begin position="35"/>
        <end position="50"/>
    </location>
</feature>
<feature type="compositionally biased region" description="Low complexity" evidence="1">
    <location>
        <begin position="99"/>
        <end position="109"/>
    </location>
</feature>
<organism evidence="2 3">
    <name type="scientific">Cytospora mali</name>
    <name type="common">Apple Valsa canker fungus</name>
    <name type="synonym">Valsa mali</name>
    <dbReference type="NCBI Taxonomy" id="578113"/>
    <lineage>
        <taxon>Eukaryota</taxon>
        <taxon>Fungi</taxon>
        <taxon>Dikarya</taxon>
        <taxon>Ascomycota</taxon>
        <taxon>Pezizomycotina</taxon>
        <taxon>Sordariomycetes</taxon>
        <taxon>Sordariomycetidae</taxon>
        <taxon>Diaporthales</taxon>
        <taxon>Cytosporaceae</taxon>
        <taxon>Cytospora</taxon>
    </lineage>
</organism>
<feature type="compositionally biased region" description="Basic and acidic residues" evidence="1">
    <location>
        <begin position="111"/>
        <end position="120"/>
    </location>
</feature>
<feature type="compositionally biased region" description="Basic residues" evidence="1">
    <location>
        <begin position="1"/>
        <end position="10"/>
    </location>
</feature>
<dbReference type="AlphaFoldDB" id="A0A194VNG3"/>
<evidence type="ECO:0000313" key="2">
    <source>
        <dbReference type="EMBL" id="KUI65721.1"/>
    </source>
</evidence>
<protein>
    <submittedName>
        <fullName evidence="2">Uncharacterized protein</fullName>
    </submittedName>
</protein>
<dbReference type="OrthoDB" id="5209965at2759"/>
<evidence type="ECO:0000313" key="3">
    <source>
        <dbReference type="Proteomes" id="UP000078559"/>
    </source>
</evidence>
<dbReference type="EMBL" id="CM003098">
    <property type="protein sequence ID" value="KUI65721.1"/>
    <property type="molecule type" value="Genomic_DNA"/>
</dbReference>
<feature type="region of interest" description="Disordered" evidence="1">
    <location>
        <begin position="1"/>
        <end position="211"/>
    </location>
</feature>